<evidence type="ECO:0000313" key="3">
    <source>
        <dbReference type="Proteomes" id="UP001526430"/>
    </source>
</evidence>
<dbReference type="Pfam" id="PF00982">
    <property type="entry name" value="Glyco_transf_20"/>
    <property type="match status" value="1"/>
</dbReference>
<keyword evidence="3" id="KW-1185">Reference proteome</keyword>
<dbReference type="CDD" id="cd03788">
    <property type="entry name" value="GT20_TPS"/>
    <property type="match status" value="1"/>
</dbReference>
<reference evidence="2 3" key="1">
    <citation type="submission" date="2022-10" db="EMBL/GenBank/DDBJ databases">
        <title>Roseococcus glaciei nov., sp. nov., isolated from glacier.</title>
        <authorList>
            <person name="Liu Q."/>
            <person name="Xin Y.-H."/>
        </authorList>
    </citation>
    <scope>NUCLEOTIDE SEQUENCE [LARGE SCALE GENOMIC DNA]</scope>
    <source>
        <strain evidence="2 3">MDT2-1-1</strain>
    </source>
</reference>
<dbReference type="PANTHER" id="PTHR10788:SF106">
    <property type="entry name" value="BCDNA.GH08860"/>
    <property type="match status" value="1"/>
</dbReference>
<dbReference type="InterPro" id="IPR001830">
    <property type="entry name" value="Glyco_trans_20"/>
</dbReference>
<organism evidence="2 3">
    <name type="scientific">Sabulicella glaciei</name>
    <dbReference type="NCBI Taxonomy" id="2984948"/>
    <lineage>
        <taxon>Bacteria</taxon>
        <taxon>Pseudomonadati</taxon>
        <taxon>Pseudomonadota</taxon>
        <taxon>Alphaproteobacteria</taxon>
        <taxon>Acetobacterales</taxon>
        <taxon>Acetobacteraceae</taxon>
        <taxon>Sabulicella</taxon>
    </lineage>
</organism>
<dbReference type="RefSeq" id="WP_301589541.1">
    <property type="nucleotide sequence ID" value="NZ_JAPFQI010000004.1"/>
</dbReference>
<comment type="caution">
    <text evidence="2">The sequence shown here is derived from an EMBL/GenBank/DDBJ whole genome shotgun (WGS) entry which is preliminary data.</text>
</comment>
<evidence type="ECO:0000313" key="2">
    <source>
        <dbReference type="EMBL" id="MCW8085627.1"/>
    </source>
</evidence>
<dbReference type="SUPFAM" id="SSF53756">
    <property type="entry name" value="UDP-Glycosyltransferase/glycogen phosphorylase"/>
    <property type="match status" value="1"/>
</dbReference>
<comment type="similarity">
    <text evidence="1">Belongs to the glycosyltransferase 20 family.</text>
</comment>
<name>A0ABT3NTY6_9PROT</name>
<sequence>MARLVIVSNRVPTLGRRAQAGGLAVALQSVASPGTLWFGWSGQTATKTATEPRIGEARGVSYATLDLSASDYGQFYVGFSNATLWPLFHFRTGLMRFSRDDYAGYLSVNRSFAEALMPLLRPDDLVWVHDYHLIPLGEELRRLGYKGRLGFFLHIPFVPPAVLQVLPPAAELVRMLCAYDLTGFHTSRFVQDFLASARDLAGAEVTENSVRLDGRETAVGAFPIGIDAAAFARTAVRALETGYIARVRESLQGRALIVSADRLDYSKGLPNRLEGFGRLLARFPQHHRKVSFLQIAARSREDVAEYQSLRRELDRMTGDLNGRFSHFDWVPLRYMTQMVQRPRLAGLFRMARIGLVTPLQDGMNLVAKEFVAAQDSEDPGVLVLSRFAGAAEQLRDALIVNPYDPDEIADAMHAALEMPLEERKRRHDSLREAVFQGTAAQFCASYLDAFEAVPLAA</sequence>
<gene>
    <name evidence="2" type="ORF">OF850_08325</name>
</gene>
<dbReference type="Gene3D" id="3.40.50.2000">
    <property type="entry name" value="Glycogen Phosphorylase B"/>
    <property type="match status" value="2"/>
</dbReference>
<evidence type="ECO:0000256" key="1">
    <source>
        <dbReference type="ARBA" id="ARBA00008799"/>
    </source>
</evidence>
<dbReference type="EMBL" id="JAPFQI010000004">
    <property type="protein sequence ID" value="MCW8085627.1"/>
    <property type="molecule type" value="Genomic_DNA"/>
</dbReference>
<proteinExistence type="inferred from homology"/>
<protein>
    <submittedName>
        <fullName evidence="2">Trehalose-6-phosphate synthase</fullName>
    </submittedName>
</protein>
<accession>A0ABT3NTY6</accession>
<dbReference type="Proteomes" id="UP001526430">
    <property type="component" value="Unassembled WGS sequence"/>
</dbReference>
<dbReference type="PANTHER" id="PTHR10788">
    <property type="entry name" value="TREHALOSE-6-PHOSPHATE SYNTHASE"/>
    <property type="match status" value="1"/>
</dbReference>